<reference evidence="6" key="1">
    <citation type="submission" date="2017-02" db="UniProtKB">
        <authorList>
            <consortium name="WormBaseParasite"/>
        </authorList>
    </citation>
    <scope>IDENTIFICATION</scope>
</reference>
<dbReference type="GO" id="GO:0007186">
    <property type="term" value="P:G protein-coupled receptor signaling pathway"/>
    <property type="evidence" value="ECO:0007669"/>
    <property type="project" value="TreeGrafter"/>
</dbReference>
<evidence type="ECO:0000313" key="5">
    <source>
        <dbReference type="Proteomes" id="UP000271162"/>
    </source>
</evidence>
<dbReference type="STRING" id="27835.A0A0N4Y379"/>
<dbReference type="PANTHER" id="PTHR12425">
    <property type="entry name" value="SYNEMBRYN"/>
    <property type="match status" value="1"/>
</dbReference>
<keyword evidence="2" id="KW-0344">Guanine-nucleotide releasing factor</keyword>
<evidence type="ECO:0000256" key="3">
    <source>
        <dbReference type="ARBA" id="ARBA00023186"/>
    </source>
</evidence>
<dbReference type="EMBL" id="UYSL01020278">
    <property type="protein sequence ID" value="VDL73831.1"/>
    <property type="molecule type" value="Genomic_DNA"/>
</dbReference>
<dbReference type="Pfam" id="PF10165">
    <property type="entry name" value="Ric8"/>
    <property type="match status" value="1"/>
</dbReference>
<evidence type="ECO:0000256" key="1">
    <source>
        <dbReference type="ARBA" id="ARBA00009049"/>
    </source>
</evidence>
<keyword evidence="3" id="KW-0143">Chaperone</keyword>
<dbReference type="GO" id="GO:0005737">
    <property type="term" value="C:cytoplasm"/>
    <property type="evidence" value="ECO:0007669"/>
    <property type="project" value="TreeGrafter"/>
</dbReference>
<name>A0A0N4Y379_NIPBR</name>
<dbReference type="InterPro" id="IPR019318">
    <property type="entry name" value="Gua_nucleotide_exch_fac_Ric8"/>
</dbReference>
<proteinExistence type="inferred from homology"/>
<protein>
    <submittedName>
        <fullName evidence="6">Synembryn (inferred by orthology to a C. elegans protein)</fullName>
    </submittedName>
</protein>
<dbReference type="GO" id="GO:0001965">
    <property type="term" value="F:G-protein alpha-subunit binding"/>
    <property type="evidence" value="ECO:0007669"/>
    <property type="project" value="TreeGrafter"/>
</dbReference>
<dbReference type="PANTHER" id="PTHR12425:SF5">
    <property type="entry name" value="SYNEMBRYN"/>
    <property type="match status" value="1"/>
</dbReference>
<sequence>MSEEQKEYEAMKLVDAMNKLMNTGVVKPGTIGDDGRPRAVSHVMELVKDVPDEPDSDSD</sequence>
<organism evidence="6">
    <name type="scientific">Nippostrongylus brasiliensis</name>
    <name type="common">Rat hookworm</name>
    <dbReference type="NCBI Taxonomy" id="27835"/>
    <lineage>
        <taxon>Eukaryota</taxon>
        <taxon>Metazoa</taxon>
        <taxon>Ecdysozoa</taxon>
        <taxon>Nematoda</taxon>
        <taxon>Chromadorea</taxon>
        <taxon>Rhabditida</taxon>
        <taxon>Rhabditina</taxon>
        <taxon>Rhabditomorpha</taxon>
        <taxon>Strongyloidea</taxon>
        <taxon>Heligmosomidae</taxon>
        <taxon>Nippostrongylus</taxon>
    </lineage>
</organism>
<gene>
    <name evidence="4" type="ORF">NBR_LOCUS10242</name>
</gene>
<dbReference type="GO" id="GO:0005085">
    <property type="term" value="F:guanyl-nucleotide exchange factor activity"/>
    <property type="evidence" value="ECO:0007669"/>
    <property type="project" value="UniProtKB-KW"/>
</dbReference>
<accession>A0A0N4Y379</accession>
<comment type="similarity">
    <text evidence="1">Belongs to the synembryn family.</text>
</comment>
<evidence type="ECO:0000313" key="4">
    <source>
        <dbReference type="EMBL" id="VDL73831.1"/>
    </source>
</evidence>
<keyword evidence="5" id="KW-1185">Reference proteome</keyword>
<dbReference type="AlphaFoldDB" id="A0A0N4Y379"/>
<evidence type="ECO:0000256" key="2">
    <source>
        <dbReference type="ARBA" id="ARBA00022658"/>
    </source>
</evidence>
<reference evidence="4 5" key="2">
    <citation type="submission" date="2018-11" db="EMBL/GenBank/DDBJ databases">
        <authorList>
            <consortium name="Pathogen Informatics"/>
        </authorList>
    </citation>
    <scope>NUCLEOTIDE SEQUENCE [LARGE SCALE GENOMIC DNA]</scope>
</reference>
<dbReference type="WBParaSite" id="NBR_0001024101-mRNA-1">
    <property type="protein sequence ID" value="NBR_0001024101-mRNA-1"/>
    <property type="gene ID" value="NBR_0001024101"/>
</dbReference>
<evidence type="ECO:0000313" key="6">
    <source>
        <dbReference type="WBParaSite" id="NBR_0001024101-mRNA-1"/>
    </source>
</evidence>
<dbReference type="Proteomes" id="UP000271162">
    <property type="component" value="Unassembled WGS sequence"/>
</dbReference>